<reference evidence="1" key="2">
    <citation type="journal article" date="2023" name="IMA Fungus">
        <title>Comparative genomic study of the Penicillium genus elucidates a diverse pangenome and 15 lateral gene transfer events.</title>
        <authorList>
            <person name="Petersen C."/>
            <person name="Sorensen T."/>
            <person name="Nielsen M.R."/>
            <person name="Sondergaard T.E."/>
            <person name="Sorensen J.L."/>
            <person name="Fitzpatrick D.A."/>
            <person name="Frisvad J.C."/>
            <person name="Nielsen K.L."/>
        </authorList>
    </citation>
    <scope>NUCLEOTIDE SEQUENCE</scope>
    <source>
        <strain evidence="1">IBT 21917</strain>
    </source>
</reference>
<gene>
    <name evidence="1" type="ORF">N7492_005594</name>
</gene>
<evidence type="ECO:0008006" key="3">
    <source>
        <dbReference type="Google" id="ProtNLM"/>
    </source>
</evidence>
<dbReference type="OrthoDB" id="425354at2759"/>
<reference evidence="1" key="1">
    <citation type="submission" date="2022-11" db="EMBL/GenBank/DDBJ databases">
        <authorList>
            <person name="Petersen C."/>
        </authorList>
    </citation>
    <scope>NUCLEOTIDE SEQUENCE</scope>
    <source>
        <strain evidence="1">IBT 21917</strain>
    </source>
</reference>
<sequence>MAAPADITIKNLNGQWVMDATLSNPTDSILALVRTSPRVYASMVSQNPAHDAPNNTVGELITDLSQQGMSWFLRKALPYATVTLHVHEYPDAENAQVYHIDVDQVITGGISGSKEARKLDWQDREHVDNIFGKLQGRSRFFRATKSEDGKVRPAVDVQTKVGVPEQDAKVPRFLRGEILVDGSASDGFLIDDEGSEFGEGEGLYLQSFVQNLESGWTAEQVWGFELIDGERRYTRRVAVTKDGQVELARLVYTFQERRAE</sequence>
<dbReference type="PANTHER" id="PTHR38115">
    <property type="entry name" value="LIPOCALIN-LIKE DOMAIN-CONTAINING PROTEIN"/>
    <property type="match status" value="1"/>
</dbReference>
<dbReference type="PANTHER" id="PTHR38115:SF1">
    <property type="entry name" value="LIPOCALIN-LIKE DOMAIN-CONTAINING PROTEIN"/>
    <property type="match status" value="1"/>
</dbReference>
<dbReference type="Proteomes" id="UP001146351">
    <property type="component" value="Unassembled WGS sequence"/>
</dbReference>
<dbReference type="InterPro" id="IPR053037">
    <property type="entry name" value="Pericyclase_pydY-like"/>
</dbReference>
<keyword evidence="2" id="KW-1185">Reference proteome</keyword>
<proteinExistence type="predicted"/>
<organism evidence="1 2">
    <name type="scientific">Penicillium capsulatum</name>
    <dbReference type="NCBI Taxonomy" id="69766"/>
    <lineage>
        <taxon>Eukaryota</taxon>
        <taxon>Fungi</taxon>
        <taxon>Dikarya</taxon>
        <taxon>Ascomycota</taxon>
        <taxon>Pezizomycotina</taxon>
        <taxon>Eurotiomycetes</taxon>
        <taxon>Eurotiomycetidae</taxon>
        <taxon>Eurotiales</taxon>
        <taxon>Aspergillaceae</taxon>
        <taxon>Penicillium</taxon>
    </lineage>
</organism>
<accession>A0A9W9IA39</accession>
<evidence type="ECO:0000313" key="2">
    <source>
        <dbReference type="Proteomes" id="UP001146351"/>
    </source>
</evidence>
<comment type="caution">
    <text evidence="1">The sequence shown here is derived from an EMBL/GenBank/DDBJ whole genome shotgun (WGS) entry which is preliminary data.</text>
</comment>
<dbReference type="AlphaFoldDB" id="A0A9W9IA39"/>
<name>A0A9W9IA39_9EURO</name>
<dbReference type="EMBL" id="JAPQKO010000003">
    <property type="protein sequence ID" value="KAJ5173001.1"/>
    <property type="molecule type" value="Genomic_DNA"/>
</dbReference>
<protein>
    <recommendedName>
        <fullName evidence="3">Lipocalin-like domain-containing protein</fullName>
    </recommendedName>
</protein>
<evidence type="ECO:0000313" key="1">
    <source>
        <dbReference type="EMBL" id="KAJ5173001.1"/>
    </source>
</evidence>